<dbReference type="InterPro" id="IPR036388">
    <property type="entry name" value="WH-like_DNA-bd_sf"/>
</dbReference>
<evidence type="ECO:0000256" key="1">
    <source>
        <dbReference type="ARBA" id="ARBA00023015"/>
    </source>
</evidence>
<dbReference type="Pfam" id="PF00196">
    <property type="entry name" value="GerE"/>
    <property type="match status" value="1"/>
</dbReference>
<dbReference type="InterPro" id="IPR000792">
    <property type="entry name" value="Tscrpt_reg_LuxR_C"/>
</dbReference>
<dbReference type="EMBL" id="BAAAHK010000009">
    <property type="protein sequence ID" value="GAA0946896.1"/>
    <property type="molecule type" value="Genomic_DNA"/>
</dbReference>
<dbReference type="RefSeq" id="WP_343972835.1">
    <property type="nucleotide sequence ID" value="NZ_BAAAHK010000009.1"/>
</dbReference>
<keyword evidence="2" id="KW-0238">DNA-binding</keyword>
<dbReference type="CDD" id="cd06170">
    <property type="entry name" value="LuxR_C_like"/>
    <property type="match status" value="1"/>
</dbReference>
<dbReference type="Gene3D" id="3.40.50.2300">
    <property type="match status" value="1"/>
</dbReference>
<feature type="domain" description="HTH luxR-type" evidence="4">
    <location>
        <begin position="132"/>
        <end position="197"/>
    </location>
</feature>
<dbReference type="PROSITE" id="PS50043">
    <property type="entry name" value="HTH_LUXR_2"/>
    <property type="match status" value="1"/>
</dbReference>
<organism evidence="5 6">
    <name type="scientific">Kribbella koreensis</name>
    <dbReference type="NCBI Taxonomy" id="57909"/>
    <lineage>
        <taxon>Bacteria</taxon>
        <taxon>Bacillati</taxon>
        <taxon>Actinomycetota</taxon>
        <taxon>Actinomycetes</taxon>
        <taxon>Propionibacteriales</taxon>
        <taxon>Kribbellaceae</taxon>
        <taxon>Kribbella</taxon>
    </lineage>
</organism>
<sequence length="211" mass="22651">MRLAICDEQWLFSSVLSTALAQQGHEVVLTTDEPAVLMSRATESRPDICVIDVVETYAVAVAGFLAGLDDPPAVVLLTDVCQDGVWEAYEQGLIRGVVNKACAFPVLMNTLDRVAGGERVSEGWQIPGQRQDHGVVDALTGRELEVLRLVVRGHSTQEMADRLGVSRHTVRTHVQQILRKLGVHGRGKIARAAEAAGLVDAAVLSSGGRPV</sequence>
<evidence type="ECO:0000313" key="6">
    <source>
        <dbReference type="Proteomes" id="UP001500542"/>
    </source>
</evidence>
<dbReference type="SUPFAM" id="SSF52172">
    <property type="entry name" value="CheY-like"/>
    <property type="match status" value="1"/>
</dbReference>
<dbReference type="SUPFAM" id="SSF46894">
    <property type="entry name" value="C-terminal effector domain of the bipartite response regulators"/>
    <property type="match status" value="1"/>
</dbReference>
<dbReference type="PANTHER" id="PTHR44688:SF16">
    <property type="entry name" value="DNA-BINDING TRANSCRIPTIONAL ACTIVATOR DEVR_DOSR"/>
    <property type="match status" value="1"/>
</dbReference>
<protein>
    <submittedName>
        <fullName evidence="5">Response regulator transcription factor</fullName>
    </submittedName>
</protein>
<name>A0ABP4BCH5_9ACTN</name>
<dbReference type="InterPro" id="IPR011006">
    <property type="entry name" value="CheY-like_superfamily"/>
</dbReference>
<dbReference type="InterPro" id="IPR016032">
    <property type="entry name" value="Sig_transdc_resp-reg_C-effctor"/>
</dbReference>
<evidence type="ECO:0000256" key="2">
    <source>
        <dbReference type="ARBA" id="ARBA00023125"/>
    </source>
</evidence>
<evidence type="ECO:0000259" key="4">
    <source>
        <dbReference type="PROSITE" id="PS50043"/>
    </source>
</evidence>
<dbReference type="SMART" id="SM00421">
    <property type="entry name" value="HTH_LUXR"/>
    <property type="match status" value="1"/>
</dbReference>
<dbReference type="PANTHER" id="PTHR44688">
    <property type="entry name" value="DNA-BINDING TRANSCRIPTIONAL ACTIVATOR DEVR_DOSR"/>
    <property type="match status" value="1"/>
</dbReference>
<dbReference type="PRINTS" id="PR00038">
    <property type="entry name" value="HTHLUXR"/>
</dbReference>
<keyword evidence="1" id="KW-0805">Transcription regulation</keyword>
<dbReference type="Proteomes" id="UP001500542">
    <property type="component" value="Unassembled WGS sequence"/>
</dbReference>
<proteinExistence type="predicted"/>
<gene>
    <name evidence="5" type="ORF">GCM10009554_43220</name>
</gene>
<dbReference type="Gene3D" id="1.10.10.10">
    <property type="entry name" value="Winged helix-like DNA-binding domain superfamily/Winged helix DNA-binding domain"/>
    <property type="match status" value="1"/>
</dbReference>
<keyword evidence="6" id="KW-1185">Reference proteome</keyword>
<evidence type="ECO:0000256" key="3">
    <source>
        <dbReference type="ARBA" id="ARBA00023163"/>
    </source>
</evidence>
<keyword evidence="3" id="KW-0804">Transcription</keyword>
<accession>A0ABP4BCH5</accession>
<comment type="caution">
    <text evidence="5">The sequence shown here is derived from an EMBL/GenBank/DDBJ whole genome shotgun (WGS) entry which is preliminary data.</text>
</comment>
<evidence type="ECO:0000313" key="5">
    <source>
        <dbReference type="EMBL" id="GAA0946896.1"/>
    </source>
</evidence>
<reference evidence="6" key="1">
    <citation type="journal article" date="2019" name="Int. J. Syst. Evol. Microbiol.">
        <title>The Global Catalogue of Microorganisms (GCM) 10K type strain sequencing project: providing services to taxonomists for standard genome sequencing and annotation.</title>
        <authorList>
            <consortium name="The Broad Institute Genomics Platform"/>
            <consortium name="The Broad Institute Genome Sequencing Center for Infectious Disease"/>
            <person name="Wu L."/>
            <person name="Ma J."/>
        </authorList>
    </citation>
    <scope>NUCLEOTIDE SEQUENCE [LARGE SCALE GENOMIC DNA]</scope>
    <source>
        <strain evidence="6">JCM 10977</strain>
    </source>
</reference>